<accession>A0A7K0BXA0</accession>
<evidence type="ECO:0000313" key="2">
    <source>
        <dbReference type="Proteomes" id="UP000487268"/>
    </source>
</evidence>
<organism evidence="1 2">
    <name type="scientific">Actinomadura macrotermitis</name>
    <dbReference type="NCBI Taxonomy" id="2585200"/>
    <lineage>
        <taxon>Bacteria</taxon>
        <taxon>Bacillati</taxon>
        <taxon>Actinomycetota</taxon>
        <taxon>Actinomycetes</taxon>
        <taxon>Streptosporangiales</taxon>
        <taxon>Thermomonosporaceae</taxon>
        <taxon>Actinomadura</taxon>
    </lineage>
</organism>
<dbReference type="RefSeq" id="WP_153534077.1">
    <property type="nucleotide sequence ID" value="NZ_WEGH01000002.1"/>
</dbReference>
<reference evidence="1 2" key="1">
    <citation type="submission" date="2019-10" db="EMBL/GenBank/DDBJ databases">
        <title>Actinomadura rubteroloni sp. nov. and Actinomadura macrotermitis sp. nov., isolated from the gut of fungus growing-termite Macrotermes natalensis.</title>
        <authorList>
            <person name="Benndorf R."/>
            <person name="Martin K."/>
            <person name="Kuefner M."/>
            <person name="De Beer W."/>
            <person name="Kaster A.-K."/>
            <person name="Vollmers J."/>
            <person name="Poulsen M."/>
            <person name="Beemelmanns C."/>
        </authorList>
    </citation>
    <scope>NUCLEOTIDE SEQUENCE [LARGE SCALE GENOMIC DNA]</scope>
    <source>
        <strain evidence="1 2">RB68</strain>
    </source>
</reference>
<evidence type="ECO:0000313" key="1">
    <source>
        <dbReference type="EMBL" id="MQY05807.1"/>
    </source>
</evidence>
<dbReference type="AlphaFoldDB" id="A0A7K0BXA0"/>
<comment type="caution">
    <text evidence="1">The sequence shown here is derived from an EMBL/GenBank/DDBJ whole genome shotgun (WGS) entry which is preliminary data.</text>
</comment>
<dbReference type="OrthoDB" id="3479079at2"/>
<dbReference type="EMBL" id="WEGH01000002">
    <property type="protein sequence ID" value="MQY05807.1"/>
    <property type="molecule type" value="Genomic_DNA"/>
</dbReference>
<gene>
    <name evidence="1" type="ORF">ACRB68_38840</name>
</gene>
<protein>
    <submittedName>
        <fullName evidence="1">Uncharacterized protein</fullName>
    </submittedName>
</protein>
<name>A0A7K0BXA0_9ACTN</name>
<proteinExistence type="predicted"/>
<sequence length="91" mass="10678">MGGDASRYSDGQNTGWHLIWFGPYERVAGTFPVTREQLLQIRHLFDCGDDEWFAFSYRVEPHHWPTLHRVLSCPQPAPQYDYFIEGYAADR</sequence>
<keyword evidence="2" id="KW-1185">Reference proteome</keyword>
<dbReference type="Proteomes" id="UP000487268">
    <property type="component" value="Unassembled WGS sequence"/>
</dbReference>